<comment type="cofactor">
    <cofactor evidence="4">
        <name>Mg(2+)</name>
        <dbReference type="ChEBI" id="CHEBI:18420"/>
    </cofactor>
</comment>
<dbReference type="GeneID" id="20214545"/>
<evidence type="ECO:0000256" key="8">
    <source>
        <dbReference type="ARBA" id="ARBA00012964"/>
    </source>
</evidence>
<dbReference type="EMBL" id="AMQM01002367">
    <property type="status" value="NOT_ANNOTATED_CDS"/>
    <property type="molecule type" value="Genomic_DNA"/>
</dbReference>
<evidence type="ECO:0000313" key="15">
    <source>
        <dbReference type="EMBL" id="ESN90697.1"/>
    </source>
</evidence>
<dbReference type="GO" id="GO:0002953">
    <property type="term" value="F:5'-deoxynucleotidase activity"/>
    <property type="evidence" value="ECO:0000318"/>
    <property type="project" value="GO_Central"/>
</dbReference>
<dbReference type="PANTHER" id="PTHR11845">
    <property type="entry name" value="5'-DEOXYNUCLEOTIDASE HDDC2"/>
    <property type="match status" value="1"/>
</dbReference>
<keyword evidence="12" id="KW-0460">Magnesium</keyword>
<dbReference type="PANTHER" id="PTHR11845:SF13">
    <property type="entry name" value="5'-DEOXYNUCLEOTIDASE HDDC2"/>
    <property type="match status" value="1"/>
</dbReference>
<dbReference type="RefSeq" id="XP_009031194.1">
    <property type="nucleotide sequence ID" value="XM_009032946.1"/>
</dbReference>
<accession>T1G0E7</accession>
<dbReference type="KEGG" id="hro:HELRODRAFT_70944"/>
<evidence type="ECO:0000259" key="14">
    <source>
        <dbReference type="PROSITE" id="PS51831"/>
    </source>
</evidence>
<dbReference type="SMART" id="SM00471">
    <property type="entry name" value="HDc"/>
    <property type="match status" value="1"/>
</dbReference>
<protein>
    <recommendedName>
        <fullName evidence="9">5'-deoxynucleotidase HDDC2</fullName>
        <ecNumber evidence="8">3.1.3.89</ecNumber>
    </recommendedName>
    <alternativeName>
        <fullName evidence="13">HD domain-containing protein 2</fullName>
    </alternativeName>
</protein>
<evidence type="ECO:0000256" key="11">
    <source>
        <dbReference type="ARBA" id="ARBA00022801"/>
    </source>
</evidence>
<dbReference type="InParanoid" id="T1G0E7"/>
<keyword evidence="11" id="KW-0378">Hydrolase</keyword>
<organism evidence="16 17">
    <name type="scientific">Helobdella robusta</name>
    <name type="common">Californian leech</name>
    <dbReference type="NCBI Taxonomy" id="6412"/>
    <lineage>
        <taxon>Eukaryota</taxon>
        <taxon>Metazoa</taxon>
        <taxon>Spiralia</taxon>
        <taxon>Lophotrochozoa</taxon>
        <taxon>Annelida</taxon>
        <taxon>Clitellata</taxon>
        <taxon>Hirudinea</taxon>
        <taxon>Rhynchobdellida</taxon>
        <taxon>Glossiphoniidae</taxon>
        <taxon>Helobdella</taxon>
    </lineage>
</organism>
<evidence type="ECO:0000256" key="6">
    <source>
        <dbReference type="ARBA" id="ARBA00009999"/>
    </source>
</evidence>
<dbReference type="OrthoDB" id="10254258at2759"/>
<evidence type="ECO:0000313" key="16">
    <source>
        <dbReference type="EnsemblMetazoa" id="HelroP70944"/>
    </source>
</evidence>
<dbReference type="Proteomes" id="UP000015101">
    <property type="component" value="Unassembled WGS sequence"/>
</dbReference>
<gene>
    <name evidence="16" type="primary">20214545</name>
    <name evidence="15" type="ORF">HELRODRAFT_70944</name>
</gene>
<reference evidence="15 17" key="2">
    <citation type="journal article" date="2013" name="Nature">
        <title>Insights into bilaterian evolution from three spiralian genomes.</title>
        <authorList>
            <person name="Simakov O."/>
            <person name="Marletaz F."/>
            <person name="Cho S.J."/>
            <person name="Edsinger-Gonzales E."/>
            <person name="Havlak P."/>
            <person name="Hellsten U."/>
            <person name="Kuo D.H."/>
            <person name="Larsson T."/>
            <person name="Lv J."/>
            <person name="Arendt D."/>
            <person name="Savage R."/>
            <person name="Osoegawa K."/>
            <person name="de Jong P."/>
            <person name="Grimwood J."/>
            <person name="Chapman J.A."/>
            <person name="Shapiro H."/>
            <person name="Aerts A."/>
            <person name="Otillar R.P."/>
            <person name="Terry A.Y."/>
            <person name="Boore J.L."/>
            <person name="Grigoriev I.V."/>
            <person name="Lindberg D.R."/>
            <person name="Seaver E.C."/>
            <person name="Weisblat D.A."/>
            <person name="Putnam N.H."/>
            <person name="Rokhsar D.S."/>
        </authorList>
    </citation>
    <scope>NUCLEOTIDE SEQUENCE</scope>
</reference>
<dbReference type="CTD" id="20214545"/>
<evidence type="ECO:0000256" key="2">
    <source>
        <dbReference type="ARBA" id="ARBA00001936"/>
    </source>
</evidence>
<dbReference type="HOGENOM" id="CLU_039453_2_1_1"/>
<dbReference type="FunFam" id="1.10.3210.10:FF:000011">
    <property type="entry name" value="HD domain-containing protein 2"/>
    <property type="match status" value="1"/>
</dbReference>
<evidence type="ECO:0000256" key="13">
    <source>
        <dbReference type="ARBA" id="ARBA00032735"/>
    </source>
</evidence>
<evidence type="ECO:0000256" key="3">
    <source>
        <dbReference type="ARBA" id="ARBA00001941"/>
    </source>
</evidence>
<comment type="subunit">
    <text evidence="7">Homodimer.</text>
</comment>
<feature type="domain" description="HD" evidence="14">
    <location>
        <begin position="34"/>
        <end position="137"/>
    </location>
</feature>
<dbReference type="InterPro" id="IPR003607">
    <property type="entry name" value="HD/PDEase_dom"/>
</dbReference>
<dbReference type="GO" id="GO:0046872">
    <property type="term" value="F:metal ion binding"/>
    <property type="evidence" value="ECO:0007669"/>
    <property type="project" value="UniProtKB-KW"/>
</dbReference>
<dbReference type="EMBL" id="KB097753">
    <property type="protein sequence ID" value="ESN90697.1"/>
    <property type="molecule type" value="Genomic_DNA"/>
</dbReference>
<dbReference type="InterPro" id="IPR039356">
    <property type="entry name" value="YfbR/HDDC2"/>
</dbReference>
<dbReference type="EnsemblMetazoa" id="HelroT70944">
    <property type="protein sequence ID" value="HelroP70944"/>
    <property type="gene ID" value="HelroG70944"/>
</dbReference>
<evidence type="ECO:0000256" key="4">
    <source>
        <dbReference type="ARBA" id="ARBA00001946"/>
    </source>
</evidence>
<comment type="similarity">
    <text evidence="6">Belongs to the HDDC2 family.</text>
</comment>
<evidence type="ECO:0000313" key="17">
    <source>
        <dbReference type="Proteomes" id="UP000015101"/>
    </source>
</evidence>
<evidence type="ECO:0000256" key="10">
    <source>
        <dbReference type="ARBA" id="ARBA00022723"/>
    </source>
</evidence>
<keyword evidence="10" id="KW-0479">Metal-binding</keyword>
<dbReference type="eggNOG" id="KOG3197">
    <property type="taxonomic scope" value="Eukaryota"/>
</dbReference>
<dbReference type="Gene3D" id="1.10.3210.10">
    <property type="entry name" value="Hypothetical protein af1432"/>
    <property type="match status" value="1"/>
</dbReference>
<dbReference type="AlphaFoldDB" id="T1G0E7"/>
<evidence type="ECO:0000256" key="7">
    <source>
        <dbReference type="ARBA" id="ARBA00011738"/>
    </source>
</evidence>
<dbReference type="STRING" id="6412.T1G0E7"/>
<dbReference type="OMA" id="VEYREQG"/>
<name>T1G0E7_HELRO</name>
<evidence type="ECO:0000256" key="5">
    <source>
        <dbReference type="ARBA" id="ARBA00004074"/>
    </source>
</evidence>
<sequence length="163" mass="18525">MNSSLFEFFVLLGKLKTTRRTGWVRSGVNDPESIADHMYRMGMLSMIIDPSSGLDKDKCVKLSLVHDLAESIVGDITPNCGVSIGNKYLMEKSAMAHIKTLLPPKISDEIMDLWQEYEDQKTAEAKFVKDLDKFDMIFQAFEYEKCQSNLSLQCFFDSTKGVF</sequence>
<comment type="function">
    <text evidence="5">Catalyzes the dephosphorylation of the nucleoside 5'-monophosphates deoxyadenosine monophosphate (dAMP), deoxycytidine monophosphate (dCMP), deoxyguanosine monophosphate (dGMP) and deoxythymidine monophosphate (dTMP).</text>
</comment>
<dbReference type="SUPFAM" id="SSF109604">
    <property type="entry name" value="HD-domain/PDEase-like"/>
    <property type="match status" value="1"/>
</dbReference>
<comment type="catalytic activity">
    <reaction evidence="1">
        <text>a 2'-deoxyribonucleoside 5'-phosphate + H2O = a 2'-deoxyribonucleoside + phosphate</text>
        <dbReference type="Rhea" id="RHEA:36167"/>
        <dbReference type="ChEBI" id="CHEBI:15377"/>
        <dbReference type="ChEBI" id="CHEBI:18274"/>
        <dbReference type="ChEBI" id="CHEBI:43474"/>
        <dbReference type="ChEBI" id="CHEBI:65317"/>
        <dbReference type="EC" id="3.1.3.89"/>
    </reaction>
</comment>
<evidence type="ECO:0000256" key="9">
    <source>
        <dbReference type="ARBA" id="ARBA00015933"/>
    </source>
</evidence>
<dbReference type="InterPro" id="IPR006674">
    <property type="entry name" value="HD_domain"/>
</dbReference>
<comment type="cofactor">
    <cofactor evidence="2">
        <name>Mn(2+)</name>
        <dbReference type="ChEBI" id="CHEBI:29035"/>
    </cofactor>
</comment>
<dbReference type="Pfam" id="PF13023">
    <property type="entry name" value="HD_3"/>
    <property type="match status" value="1"/>
</dbReference>
<reference evidence="16" key="3">
    <citation type="submission" date="2015-06" db="UniProtKB">
        <authorList>
            <consortium name="EnsemblMetazoa"/>
        </authorList>
    </citation>
    <scope>IDENTIFICATION</scope>
</reference>
<comment type="cofactor">
    <cofactor evidence="3">
        <name>Co(2+)</name>
        <dbReference type="ChEBI" id="CHEBI:48828"/>
    </cofactor>
</comment>
<dbReference type="PROSITE" id="PS51831">
    <property type="entry name" value="HD"/>
    <property type="match status" value="1"/>
</dbReference>
<evidence type="ECO:0000256" key="12">
    <source>
        <dbReference type="ARBA" id="ARBA00022842"/>
    </source>
</evidence>
<keyword evidence="17" id="KW-1185">Reference proteome</keyword>
<reference evidence="17" key="1">
    <citation type="submission" date="2012-12" db="EMBL/GenBank/DDBJ databases">
        <authorList>
            <person name="Hellsten U."/>
            <person name="Grimwood J."/>
            <person name="Chapman J.A."/>
            <person name="Shapiro H."/>
            <person name="Aerts A."/>
            <person name="Otillar R.P."/>
            <person name="Terry A.Y."/>
            <person name="Boore J.L."/>
            <person name="Simakov O."/>
            <person name="Marletaz F."/>
            <person name="Cho S.-J."/>
            <person name="Edsinger-Gonzales E."/>
            <person name="Havlak P."/>
            <person name="Kuo D.-H."/>
            <person name="Larsson T."/>
            <person name="Lv J."/>
            <person name="Arendt D."/>
            <person name="Savage R."/>
            <person name="Osoegawa K."/>
            <person name="de Jong P."/>
            <person name="Lindberg D.R."/>
            <person name="Seaver E.C."/>
            <person name="Weisblat D.A."/>
            <person name="Putnam N.H."/>
            <person name="Grigoriev I.V."/>
            <person name="Rokhsar D.S."/>
        </authorList>
    </citation>
    <scope>NUCLEOTIDE SEQUENCE</scope>
</reference>
<dbReference type="GO" id="GO:0009159">
    <property type="term" value="P:deoxyribonucleoside monophosphate catabolic process"/>
    <property type="evidence" value="ECO:0007669"/>
    <property type="project" value="UniProtKB-ARBA"/>
</dbReference>
<evidence type="ECO:0000256" key="1">
    <source>
        <dbReference type="ARBA" id="ARBA00001638"/>
    </source>
</evidence>
<dbReference type="EC" id="3.1.3.89" evidence="8"/>
<proteinExistence type="inferred from homology"/>